<gene>
    <name evidence="6" type="ORF">G7067_01620</name>
</gene>
<dbReference type="KEGG" id="lins:G7067_01620"/>
<dbReference type="AlphaFoldDB" id="A0A6G8FME6"/>
<organism evidence="6 7">
    <name type="scientific">Leucobacter insecticola</name>
    <dbReference type="NCBI Taxonomy" id="2714934"/>
    <lineage>
        <taxon>Bacteria</taxon>
        <taxon>Bacillati</taxon>
        <taxon>Actinomycetota</taxon>
        <taxon>Actinomycetes</taxon>
        <taxon>Micrococcales</taxon>
        <taxon>Microbacteriaceae</taxon>
        <taxon>Leucobacter</taxon>
    </lineage>
</organism>
<sequence length="323" mass="35602">MNVDHPEDNLLIVRAFGRPDATASTMTGVNENGGVWKVTDPSGEHEHVVAWPSGQISERPEIRREVVLLYKAACEALGVSPREEHEPASDHPRGKHGAVEPEDEDKGGKPFSTVIRESSWSDHSDSERATFMEDIMKGRGTKQDYTDLVAQHFFMYEALEAAADSVLGDPAFEGFHVPALVRLPSLEADLRYLMGDDWRDRITPTPATAAYVARIREVSEARWVAGIVAHHYTRYLGDLSGGQMIAKRVAKQHELSGEGVAFYDFAELGSIPAFKDDYRAALDRLGASLSTAERADMLEEVRTAYGFNTAVFVDLGKRKAAAV</sequence>
<dbReference type="CDD" id="cd19165">
    <property type="entry name" value="HemeO"/>
    <property type="match status" value="1"/>
</dbReference>
<dbReference type="Gene3D" id="1.20.910.10">
    <property type="entry name" value="Heme oxygenase-like"/>
    <property type="match status" value="1"/>
</dbReference>
<dbReference type="PANTHER" id="PTHR10720">
    <property type="entry name" value="HEME OXYGENASE"/>
    <property type="match status" value="1"/>
</dbReference>
<dbReference type="Proteomes" id="UP000501387">
    <property type="component" value="Chromosome"/>
</dbReference>
<dbReference type="InterPro" id="IPR002051">
    <property type="entry name" value="Haem_Oase"/>
</dbReference>
<dbReference type="Pfam" id="PF10615">
    <property type="entry name" value="DUF2470"/>
    <property type="match status" value="1"/>
</dbReference>
<feature type="domain" description="DUF2470" evidence="5">
    <location>
        <begin position="1"/>
        <end position="67"/>
    </location>
</feature>
<keyword evidence="7" id="KW-1185">Reference proteome</keyword>
<evidence type="ECO:0000313" key="6">
    <source>
        <dbReference type="EMBL" id="QIM17262.1"/>
    </source>
</evidence>
<dbReference type="GO" id="GO:0004392">
    <property type="term" value="F:heme oxygenase (decyclizing) activity"/>
    <property type="evidence" value="ECO:0007669"/>
    <property type="project" value="InterPro"/>
</dbReference>
<keyword evidence="1" id="KW-0349">Heme</keyword>
<name>A0A6G8FME6_9MICO</name>
<evidence type="ECO:0000256" key="2">
    <source>
        <dbReference type="ARBA" id="ARBA00022723"/>
    </source>
</evidence>
<feature type="compositionally biased region" description="Basic and acidic residues" evidence="4">
    <location>
        <begin position="81"/>
        <end position="92"/>
    </location>
</feature>
<evidence type="ECO:0000256" key="4">
    <source>
        <dbReference type="SAM" id="MobiDB-lite"/>
    </source>
</evidence>
<dbReference type="Gene3D" id="3.20.180.10">
    <property type="entry name" value="PNP-oxidase-like"/>
    <property type="match status" value="1"/>
</dbReference>
<dbReference type="GO" id="GO:0046872">
    <property type="term" value="F:metal ion binding"/>
    <property type="evidence" value="ECO:0007669"/>
    <property type="project" value="UniProtKB-KW"/>
</dbReference>
<evidence type="ECO:0000259" key="5">
    <source>
        <dbReference type="Pfam" id="PF10615"/>
    </source>
</evidence>
<dbReference type="InterPro" id="IPR016053">
    <property type="entry name" value="Haem_Oase-like"/>
</dbReference>
<dbReference type="PRINTS" id="PR00088">
    <property type="entry name" value="HAEMOXYGNASE"/>
</dbReference>
<reference evidence="6 7" key="1">
    <citation type="submission" date="2020-03" db="EMBL/GenBank/DDBJ databases">
        <title>Leucobacter sp. nov., isolated from beetles.</title>
        <authorList>
            <person name="Hyun D.-W."/>
            <person name="Bae J.-W."/>
        </authorList>
    </citation>
    <scope>NUCLEOTIDE SEQUENCE [LARGE SCALE GENOMIC DNA]</scope>
    <source>
        <strain evidence="6 7">HDW9B</strain>
    </source>
</reference>
<dbReference type="SUPFAM" id="SSF48613">
    <property type="entry name" value="Heme oxygenase-like"/>
    <property type="match status" value="1"/>
</dbReference>
<keyword evidence="3" id="KW-0408">Iron</keyword>
<dbReference type="InterPro" id="IPR019595">
    <property type="entry name" value="DUF2470"/>
</dbReference>
<dbReference type="Pfam" id="PF01126">
    <property type="entry name" value="Heme_oxygenase"/>
    <property type="match status" value="1"/>
</dbReference>
<evidence type="ECO:0000256" key="1">
    <source>
        <dbReference type="ARBA" id="ARBA00022617"/>
    </source>
</evidence>
<dbReference type="PANTHER" id="PTHR10720:SF0">
    <property type="entry name" value="HEME OXYGENASE"/>
    <property type="match status" value="1"/>
</dbReference>
<accession>A0A6G8FME6</accession>
<dbReference type="InterPro" id="IPR037119">
    <property type="entry name" value="Haem_oxidase_HugZ-like_sf"/>
</dbReference>
<proteinExistence type="predicted"/>
<protein>
    <submittedName>
        <fullName evidence="6">DUF2470 domain-containing protein</fullName>
    </submittedName>
</protein>
<feature type="region of interest" description="Disordered" evidence="4">
    <location>
        <begin position="80"/>
        <end position="126"/>
    </location>
</feature>
<dbReference type="InterPro" id="IPR016084">
    <property type="entry name" value="Haem_Oase-like_multi-hlx"/>
</dbReference>
<dbReference type="GO" id="GO:0042167">
    <property type="term" value="P:heme catabolic process"/>
    <property type="evidence" value="ECO:0007669"/>
    <property type="project" value="TreeGrafter"/>
</dbReference>
<dbReference type="EMBL" id="CP049934">
    <property type="protein sequence ID" value="QIM17262.1"/>
    <property type="molecule type" value="Genomic_DNA"/>
</dbReference>
<dbReference type="GO" id="GO:0020037">
    <property type="term" value="F:heme binding"/>
    <property type="evidence" value="ECO:0007669"/>
    <property type="project" value="TreeGrafter"/>
</dbReference>
<evidence type="ECO:0000256" key="3">
    <source>
        <dbReference type="ARBA" id="ARBA00023004"/>
    </source>
</evidence>
<evidence type="ECO:0000313" key="7">
    <source>
        <dbReference type="Proteomes" id="UP000501387"/>
    </source>
</evidence>
<dbReference type="GO" id="GO:0006979">
    <property type="term" value="P:response to oxidative stress"/>
    <property type="evidence" value="ECO:0007669"/>
    <property type="project" value="TreeGrafter"/>
</dbReference>
<keyword evidence="2" id="KW-0479">Metal-binding</keyword>
<dbReference type="GO" id="GO:0006788">
    <property type="term" value="P:heme oxidation"/>
    <property type="evidence" value="ECO:0007669"/>
    <property type="project" value="InterPro"/>
</dbReference>